<gene>
    <name evidence="2" type="ORF">CPB84DRAFT_381046</name>
</gene>
<comment type="caution">
    <text evidence="2">The sequence shown here is derived from an EMBL/GenBank/DDBJ whole genome shotgun (WGS) entry which is preliminary data.</text>
</comment>
<reference evidence="2" key="1">
    <citation type="submission" date="2020-11" db="EMBL/GenBank/DDBJ databases">
        <authorList>
            <consortium name="DOE Joint Genome Institute"/>
            <person name="Ahrendt S."/>
            <person name="Riley R."/>
            <person name="Andreopoulos W."/>
            <person name="LaButti K."/>
            <person name="Pangilinan J."/>
            <person name="Ruiz-duenas F.J."/>
            <person name="Barrasa J.M."/>
            <person name="Sanchez-Garcia M."/>
            <person name="Camarero S."/>
            <person name="Miyauchi S."/>
            <person name="Serrano A."/>
            <person name="Linde D."/>
            <person name="Babiker R."/>
            <person name="Drula E."/>
            <person name="Ayuso-Fernandez I."/>
            <person name="Pacheco R."/>
            <person name="Padilla G."/>
            <person name="Ferreira P."/>
            <person name="Barriuso J."/>
            <person name="Kellner H."/>
            <person name="Castanera R."/>
            <person name="Alfaro M."/>
            <person name="Ramirez L."/>
            <person name="Pisabarro A.G."/>
            <person name="Kuo A."/>
            <person name="Tritt A."/>
            <person name="Lipzen A."/>
            <person name="He G."/>
            <person name="Yan M."/>
            <person name="Ng V."/>
            <person name="Cullen D."/>
            <person name="Martin F."/>
            <person name="Rosso M.-N."/>
            <person name="Henrissat B."/>
            <person name="Hibbett D."/>
            <person name="Martinez A.T."/>
            <person name="Grigoriev I.V."/>
        </authorList>
    </citation>
    <scope>NUCLEOTIDE SEQUENCE</scope>
    <source>
        <strain evidence="2">AH 44721</strain>
    </source>
</reference>
<evidence type="ECO:0000313" key="3">
    <source>
        <dbReference type="Proteomes" id="UP000724874"/>
    </source>
</evidence>
<dbReference type="Proteomes" id="UP000724874">
    <property type="component" value="Unassembled WGS sequence"/>
</dbReference>
<dbReference type="AlphaFoldDB" id="A0A9P5THV6"/>
<sequence>MPTPMFVTPITRVTASSKLNEPRMLQGKTTAYHALRRQLQRAYQQRNGRWTKQHISCNKQRNAASSDEGGSPKTTLDETLRKLREEAAELEKNERRDGMKEMEMIKLEEIARLKEHITTLKLGKAIQTLPRQLRIYGPPWCQPPLYQAIEFPTGFRSTIGSLSPHVSNLNCCTIST</sequence>
<feature type="region of interest" description="Disordered" evidence="1">
    <location>
        <begin position="58"/>
        <end position="78"/>
    </location>
</feature>
<proteinExistence type="predicted"/>
<dbReference type="EMBL" id="JADNYJ010000177">
    <property type="protein sequence ID" value="KAF8876887.1"/>
    <property type="molecule type" value="Genomic_DNA"/>
</dbReference>
<accession>A0A9P5THV6</accession>
<name>A0A9P5THV6_GYMJU</name>
<keyword evidence="3" id="KW-1185">Reference proteome</keyword>
<protein>
    <submittedName>
        <fullName evidence="2">Uncharacterized protein</fullName>
    </submittedName>
</protein>
<organism evidence="2 3">
    <name type="scientific">Gymnopilus junonius</name>
    <name type="common">Spectacular rustgill mushroom</name>
    <name type="synonym">Gymnopilus spectabilis subsp. junonius</name>
    <dbReference type="NCBI Taxonomy" id="109634"/>
    <lineage>
        <taxon>Eukaryota</taxon>
        <taxon>Fungi</taxon>
        <taxon>Dikarya</taxon>
        <taxon>Basidiomycota</taxon>
        <taxon>Agaricomycotina</taxon>
        <taxon>Agaricomycetes</taxon>
        <taxon>Agaricomycetidae</taxon>
        <taxon>Agaricales</taxon>
        <taxon>Agaricineae</taxon>
        <taxon>Hymenogastraceae</taxon>
        <taxon>Gymnopilus</taxon>
    </lineage>
</organism>
<evidence type="ECO:0000256" key="1">
    <source>
        <dbReference type="SAM" id="MobiDB-lite"/>
    </source>
</evidence>
<evidence type="ECO:0000313" key="2">
    <source>
        <dbReference type="EMBL" id="KAF8876887.1"/>
    </source>
</evidence>